<dbReference type="SUPFAM" id="SSF81296">
    <property type="entry name" value="E set domains"/>
    <property type="match status" value="1"/>
</dbReference>
<name>A0A4R8Z9E8_9MICO</name>
<keyword evidence="2" id="KW-0186">Copper</keyword>
<proteinExistence type="predicted"/>
<feature type="transmembrane region" description="Helical" evidence="4">
    <location>
        <begin position="57"/>
        <end position="76"/>
    </location>
</feature>
<dbReference type="OrthoDB" id="5242236at2"/>
<keyword evidence="7" id="KW-1185">Reference proteome</keyword>
<dbReference type="Gene3D" id="2.60.40.1220">
    <property type="match status" value="1"/>
</dbReference>
<evidence type="ECO:0000256" key="1">
    <source>
        <dbReference type="ARBA" id="ARBA00022729"/>
    </source>
</evidence>
<keyword evidence="1" id="KW-0732">Signal</keyword>
<dbReference type="InterPro" id="IPR007348">
    <property type="entry name" value="CopC_dom"/>
</dbReference>
<evidence type="ECO:0000313" key="7">
    <source>
        <dbReference type="Proteomes" id="UP000298424"/>
    </source>
</evidence>
<comment type="caution">
    <text evidence="6">The sequence shown here is derived from an EMBL/GenBank/DDBJ whole genome shotgun (WGS) entry which is preliminary data.</text>
</comment>
<keyword evidence="4" id="KW-0812">Transmembrane</keyword>
<organism evidence="6 7">
    <name type="scientific">Cryobacterium lyxosi</name>
    <dbReference type="NCBI Taxonomy" id="1259228"/>
    <lineage>
        <taxon>Bacteria</taxon>
        <taxon>Bacillati</taxon>
        <taxon>Actinomycetota</taxon>
        <taxon>Actinomycetes</taxon>
        <taxon>Micrococcales</taxon>
        <taxon>Microbacteriaceae</taxon>
        <taxon>Cryobacterium</taxon>
    </lineage>
</organism>
<gene>
    <name evidence="6" type="ORF">E3T27_15580</name>
</gene>
<evidence type="ECO:0000259" key="5">
    <source>
        <dbReference type="Pfam" id="PF04234"/>
    </source>
</evidence>
<evidence type="ECO:0000256" key="3">
    <source>
        <dbReference type="SAM" id="MobiDB-lite"/>
    </source>
</evidence>
<dbReference type="AlphaFoldDB" id="A0A4R8Z9E8"/>
<evidence type="ECO:0000256" key="4">
    <source>
        <dbReference type="SAM" id="Phobius"/>
    </source>
</evidence>
<reference evidence="6 7" key="1">
    <citation type="submission" date="2019-03" db="EMBL/GenBank/DDBJ databases">
        <title>Genomics of glacier-inhabiting Cryobacterium strains.</title>
        <authorList>
            <person name="Liu Q."/>
            <person name="Xin Y.-H."/>
        </authorList>
    </citation>
    <scope>NUCLEOTIDE SEQUENCE [LARGE SCALE GENOMIC DNA]</scope>
    <source>
        <strain evidence="6 7">TMT1-1</strain>
    </source>
</reference>
<dbReference type="GO" id="GO:0046688">
    <property type="term" value="P:response to copper ion"/>
    <property type="evidence" value="ECO:0007669"/>
    <property type="project" value="InterPro"/>
</dbReference>
<accession>A0A4R8Z9E8</accession>
<dbReference type="Pfam" id="PF04234">
    <property type="entry name" value="CopC"/>
    <property type="match status" value="1"/>
</dbReference>
<dbReference type="InterPro" id="IPR014755">
    <property type="entry name" value="Cu-Rt/internalin_Ig-like"/>
</dbReference>
<feature type="compositionally biased region" description="Polar residues" evidence="3">
    <location>
        <begin position="17"/>
        <end position="31"/>
    </location>
</feature>
<keyword evidence="4" id="KW-1133">Transmembrane helix</keyword>
<dbReference type="GO" id="GO:0042597">
    <property type="term" value="C:periplasmic space"/>
    <property type="evidence" value="ECO:0007669"/>
    <property type="project" value="InterPro"/>
</dbReference>
<feature type="compositionally biased region" description="Pro residues" evidence="3">
    <location>
        <begin position="1"/>
        <end position="16"/>
    </location>
</feature>
<keyword evidence="4" id="KW-0472">Membrane</keyword>
<sequence length="253" mass="25258">MPPPHRPPPHRPPPPNASSRSSTVRANTTPDEATAPLHRTVHQKSTRRQTASATRRAARAVFAVVVAAAALGWGAAPASAHNSVVGSSPAADAVVTEQPGVLSVTTSDQLLDLGASGSGAAMVVTGPASAPLFYGDGCATVSGATIETAAQLGAAGQYTVIWQAVSTDGHSISDEFTFDWKPAPGQSLADGATAAASCGIEADAATTDVTADTGSSASSDSALPTIAWIGGAFGAVLLAGAVTLLVLRRTRRS</sequence>
<protein>
    <submittedName>
        <fullName evidence="6">Copper resistance protein CopC</fullName>
    </submittedName>
</protein>
<evidence type="ECO:0000256" key="2">
    <source>
        <dbReference type="ARBA" id="ARBA00023008"/>
    </source>
</evidence>
<dbReference type="GO" id="GO:0005507">
    <property type="term" value="F:copper ion binding"/>
    <property type="evidence" value="ECO:0007669"/>
    <property type="project" value="InterPro"/>
</dbReference>
<dbReference type="InterPro" id="IPR014756">
    <property type="entry name" value="Ig_E-set"/>
</dbReference>
<feature type="domain" description="CopC" evidence="5">
    <location>
        <begin position="81"/>
        <end position="179"/>
    </location>
</feature>
<feature type="region of interest" description="Disordered" evidence="3">
    <location>
        <begin position="1"/>
        <end position="52"/>
    </location>
</feature>
<dbReference type="Proteomes" id="UP000298424">
    <property type="component" value="Unassembled WGS sequence"/>
</dbReference>
<evidence type="ECO:0000313" key="6">
    <source>
        <dbReference type="EMBL" id="TFD23108.1"/>
    </source>
</evidence>
<dbReference type="EMBL" id="SOGT01000018">
    <property type="protein sequence ID" value="TFD23108.1"/>
    <property type="molecule type" value="Genomic_DNA"/>
</dbReference>
<feature type="transmembrane region" description="Helical" evidence="4">
    <location>
        <begin position="226"/>
        <end position="247"/>
    </location>
</feature>